<evidence type="ECO:0000313" key="4">
    <source>
        <dbReference type="Proteomes" id="UP000324748"/>
    </source>
</evidence>
<feature type="signal peptide" evidence="2">
    <location>
        <begin position="1"/>
        <end position="29"/>
    </location>
</feature>
<feature type="compositionally biased region" description="Polar residues" evidence="1">
    <location>
        <begin position="68"/>
        <end position="83"/>
    </location>
</feature>
<feature type="region of interest" description="Disordered" evidence="1">
    <location>
        <begin position="61"/>
        <end position="83"/>
    </location>
</feature>
<dbReference type="PANTHER" id="PTHR39474">
    <property type="entry name" value="UNNAMED PRODUCT"/>
    <property type="match status" value="1"/>
</dbReference>
<keyword evidence="4" id="KW-1185">Reference proteome</keyword>
<evidence type="ECO:0000256" key="2">
    <source>
        <dbReference type="SAM" id="SignalP"/>
    </source>
</evidence>
<evidence type="ECO:0000313" key="3">
    <source>
        <dbReference type="EMBL" id="KAA1068913.1"/>
    </source>
</evidence>
<dbReference type="AlphaFoldDB" id="A0A5B0LYG2"/>
<feature type="chain" id="PRO_5022884549" evidence="2">
    <location>
        <begin position="30"/>
        <end position="190"/>
    </location>
</feature>
<dbReference type="PANTHER" id="PTHR39474:SF1">
    <property type="entry name" value="FUNGAL SPECIFIC TRANSCRIPTION FACTOR"/>
    <property type="match status" value="1"/>
</dbReference>
<keyword evidence="2" id="KW-0732">Signal</keyword>
<gene>
    <name evidence="3" type="ORF">PGT21_005494</name>
</gene>
<feature type="region of interest" description="Disordered" evidence="1">
    <location>
        <begin position="157"/>
        <end position="190"/>
    </location>
</feature>
<comment type="caution">
    <text evidence="3">The sequence shown here is derived from an EMBL/GenBank/DDBJ whole genome shotgun (WGS) entry which is preliminary data.</text>
</comment>
<reference evidence="3 4" key="1">
    <citation type="submission" date="2019-05" db="EMBL/GenBank/DDBJ databases">
        <title>Emergence of the Ug99 lineage of the wheat stem rust pathogen through somatic hybridization.</title>
        <authorList>
            <person name="Li F."/>
            <person name="Upadhyaya N.M."/>
            <person name="Sperschneider J."/>
            <person name="Matny O."/>
            <person name="Nguyen-Phuc H."/>
            <person name="Mago R."/>
            <person name="Raley C."/>
            <person name="Miller M.E."/>
            <person name="Silverstein K.A.T."/>
            <person name="Henningsen E."/>
            <person name="Hirsch C.D."/>
            <person name="Visser B."/>
            <person name="Pretorius Z.A."/>
            <person name="Steffenson B.J."/>
            <person name="Schwessinger B."/>
            <person name="Dodds P.N."/>
            <person name="Figueroa M."/>
        </authorList>
    </citation>
    <scope>NUCLEOTIDE SEQUENCE [LARGE SCALE GENOMIC DNA]</scope>
    <source>
        <strain evidence="3">21-0</strain>
    </source>
</reference>
<proteinExistence type="predicted"/>
<dbReference type="OrthoDB" id="4590138at2759"/>
<accession>A0A5B0LYG2</accession>
<sequence length="190" mass="20848">MTFRPSLHFSRSIALLVAYFVLISTPVRLQTTSCEGTGLSPLRSINLSYNLILTSIMTPHASPKPESFSGNQQPHEPLSSSRNDQAHEPLLITNAPADSPSQETQGQSIAVGSEGVQLDHLGPMVINSDGTISRISNWDKLTEPEKSRTIRLVTQRNALRVQKLKDMPPKTDEQPLPPNEDPNQPAHGEL</sequence>
<feature type="compositionally biased region" description="Basic and acidic residues" evidence="1">
    <location>
        <begin position="163"/>
        <end position="173"/>
    </location>
</feature>
<dbReference type="EMBL" id="VSWC01000183">
    <property type="protein sequence ID" value="KAA1068913.1"/>
    <property type="molecule type" value="Genomic_DNA"/>
</dbReference>
<evidence type="ECO:0000256" key="1">
    <source>
        <dbReference type="SAM" id="MobiDB-lite"/>
    </source>
</evidence>
<protein>
    <submittedName>
        <fullName evidence="3">Uncharacterized protein</fullName>
    </submittedName>
</protein>
<organism evidence="3 4">
    <name type="scientific">Puccinia graminis f. sp. tritici</name>
    <dbReference type="NCBI Taxonomy" id="56615"/>
    <lineage>
        <taxon>Eukaryota</taxon>
        <taxon>Fungi</taxon>
        <taxon>Dikarya</taxon>
        <taxon>Basidiomycota</taxon>
        <taxon>Pucciniomycotina</taxon>
        <taxon>Pucciniomycetes</taxon>
        <taxon>Pucciniales</taxon>
        <taxon>Pucciniaceae</taxon>
        <taxon>Puccinia</taxon>
    </lineage>
</organism>
<name>A0A5B0LYG2_PUCGR</name>
<dbReference type="Proteomes" id="UP000324748">
    <property type="component" value="Unassembled WGS sequence"/>
</dbReference>